<proteinExistence type="predicted"/>
<keyword evidence="2" id="KW-1185">Reference proteome</keyword>
<accession>D8RGH2</accession>
<protein>
    <submittedName>
        <fullName evidence="1">Uncharacterized protein</fullName>
    </submittedName>
</protein>
<evidence type="ECO:0000313" key="2">
    <source>
        <dbReference type="Proteomes" id="UP000001514"/>
    </source>
</evidence>
<name>D8RGH2_SELML</name>
<sequence length="157" mass="17089">MTASQLSMNPLFDEGVSSASIAWLSSLDLEIHLVASGCKPPVSRTIADLACPPLHKPWTQGGTAASEPPSNLSNLCQVLHAMPCRDAVPWNNITTAYASTGTCKTLGYSWWSVVCLSYLVTECAQVGDLDAVPFYFHLMPTSNEAFKRLPRMDIQKK</sequence>
<evidence type="ECO:0000313" key="1">
    <source>
        <dbReference type="EMBL" id="EFJ28596.1"/>
    </source>
</evidence>
<reference evidence="1 2" key="1">
    <citation type="journal article" date="2011" name="Science">
        <title>The Selaginella genome identifies genetic changes associated with the evolution of vascular plants.</title>
        <authorList>
            <person name="Banks J.A."/>
            <person name="Nishiyama T."/>
            <person name="Hasebe M."/>
            <person name="Bowman J.L."/>
            <person name="Gribskov M."/>
            <person name="dePamphilis C."/>
            <person name="Albert V.A."/>
            <person name="Aono N."/>
            <person name="Aoyama T."/>
            <person name="Ambrose B.A."/>
            <person name="Ashton N.W."/>
            <person name="Axtell M.J."/>
            <person name="Barker E."/>
            <person name="Barker M.S."/>
            <person name="Bennetzen J.L."/>
            <person name="Bonawitz N.D."/>
            <person name="Chapple C."/>
            <person name="Cheng C."/>
            <person name="Correa L.G."/>
            <person name="Dacre M."/>
            <person name="DeBarry J."/>
            <person name="Dreyer I."/>
            <person name="Elias M."/>
            <person name="Engstrom E.M."/>
            <person name="Estelle M."/>
            <person name="Feng L."/>
            <person name="Finet C."/>
            <person name="Floyd S.K."/>
            <person name="Frommer W.B."/>
            <person name="Fujita T."/>
            <person name="Gramzow L."/>
            <person name="Gutensohn M."/>
            <person name="Harholt J."/>
            <person name="Hattori M."/>
            <person name="Heyl A."/>
            <person name="Hirai T."/>
            <person name="Hiwatashi Y."/>
            <person name="Ishikawa M."/>
            <person name="Iwata M."/>
            <person name="Karol K.G."/>
            <person name="Koehler B."/>
            <person name="Kolukisaoglu U."/>
            <person name="Kubo M."/>
            <person name="Kurata T."/>
            <person name="Lalonde S."/>
            <person name="Li K."/>
            <person name="Li Y."/>
            <person name="Litt A."/>
            <person name="Lyons E."/>
            <person name="Manning G."/>
            <person name="Maruyama T."/>
            <person name="Michael T.P."/>
            <person name="Mikami K."/>
            <person name="Miyazaki S."/>
            <person name="Morinaga S."/>
            <person name="Murata T."/>
            <person name="Mueller-Roeber B."/>
            <person name="Nelson D.R."/>
            <person name="Obara M."/>
            <person name="Oguri Y."/>
            <person name="Olmstead R.G."/>
            <person name="Onodera N."/>
            <person name="Petersen B.L."/>
            <person name="Pils B."/>
            <person name="Prigge M."/>
            <person name="Rensing S.A."/>
            <person name="Riano-Pachon D.M."/>
            <person name="Roberts A.W."/>
            <person name="Sato Y."/>
            <person name="Scheller H.V."/>
            <person name="Schulz B."/>
            <person name="Schulz C."/>
            <person name="Shakirov E.V."/>
            <person name="Shibagaki N."/>
            <person name="Shinohara N."/>
            <person name="Shippen D.E."/>
            <person name="Soerensen I."/>
            <person name="Sotooka R."/>
            <person name="Sugimoto N."/>
            <person name="Sugita M."/>
            <person name="Sumikawa N."/>
            <person name="Tanurdzic M."/>
            <person name="Theissen G."/>
            <person name="Ulvskov P."/>
            <person name="Wakazuki S."/>
            <person name="Weng J.K."/>
            <person name="Willats W.W."/>
            <person name="Wipf D."/>
            <person name="Wolf P.G."/>
            <person name="Yang L."/>
            <person name="Zimmer A.D."/>
            <person name="Zhu Q."/>
            <person name="Mitros T."/>
            <person name="Hellsten U."/>
            <person name="Loque D."/>
            <person name="Otillar R."/>
            <person name="Salamov A."/>
            <person name="Schmutz J."/>
            <person name="Shapiro H."/>
            <person name="Lindquist E."/>
            <person name="Lucas S."/>
            <person name="Rokhsar D."/>
            <person name="Grigoriev I.V."/>
        </authorList>
    </citation>
    <scope>NUCLEOTIDE SEQUENCE [LARGE SCALE GENOMIC DNA]</scope>
</reference>
<dbReference type="KEGG" id="smo:SELMODRAFT_411066"/>
<dbReference type="HOGENOM" id="CLU_1680924_0_0_1"/>
<dbReference type="AlphaFoldDB" id="D8RGH2"/>
<dbReference type="EMBL" id="GL377579">
    <property type="protein sequence ID" value="EFJ28596.1"/>
    <property type="molecule type" value="Genomic_DNA"/>
</dbReference>
<gene>
    <name evidence="1" type="ORF">SELMODRAFT_411066</name>
</gene>
<dbReference type="InParanoid" id="D8RGH2"/>
<dbReference type="Proteomes" id="UP000001514">
    <property type="component" value="Unassembled WGS sequence"/>
</dbReference>
<organism evidence="2">
    <name type="scientific">Selaginella moellendorffii</name>
    <name type="common">Spikemoss</name>
    <dbReference type="NCBI Taxonomy" id="88036"/>
    <lineage>
        <taxon>Eukaryota</taxon>
        <taxon>Viridiplantae</taxon>
        <taxon>Streptophyta</taxon>
        <taxon>Embryophyta</taxon>
        <taxon>Tracheophyta</taxon>
        <taxon>Lycopodiopsida</taxon>
        <taxon>Selaginellales</taxon>
        <taxon>Selaginellaceae</taxon>
        <taxon>Selaginella</taxon>
    </lineage>
</organism>
<dbReference type="Gramene" id="EFJ28596">
    <property type="protein sequence ID" value="EFJ28596"/>
    <property type="gene ID" value="SELMODRAFT_411066"/>
</dbReference>